<dbReference type="Pfam" id="PF07589">
    <property type="entry name" value="PEP-CTERM"/>
    <property type="match status" value="1"/>
</dbReference>
<feature type="domain" description="Ice-binding protein C-terminal" evidence="2">
    <location>
        <begin position="259"/>
        <end position="280"/>
    </location>
</feature>
<evidence type="ECO:0000256" key="1">
    <source>
        <dbReference type="SAM" id="SignalP"/>
    </source>
</evidence>
<dbReference type="NCBIfam" id="TIGR02595">
    <property type="entry name" value="PEP_CTERM"/>
    <property type="match status" value="1"/>
</dbReference>
<dbReference type="InterPro" id="IPR013424">
    <property type="entry name" value="Ice-binding_C"/>
</dbReference>
<proteinExistence type="predicted"/>
<organism evidence="3 4">
    <name type="scientific">Natronomicrosphaera hydrolytica</name>
    <dbReference type="NCBI Taxonomy" id="3242702"/>
    <lineage>
        <taxon>Bacteria</taxon>
        <taxon>Pseudomonadati</taxon>
        <taxon>Planctomycetota</taxon>
        <taxon>Phycisphaerae</taxon>
        <taxon>Phycisphaerales</taxon>
        <taxon>Phycisphaeraceae</taxon>
        <taxon>Natronomicrosphaera</taxon>
    </lineage>
</organism>
<dbReference type="RefSeq" id="WP_425344146.1">
    <property type="nucleotide sequence ID" value="NZ_JBGUBD010000002.1"/>
</dbReference>
<sequence length="284" mass="30608">MKQSVILILRKGREMQKATLISALAMGSAMVATSQVHADVNITFDDPVVTSSNQAPGVWYTDRAAPAGFEVVQFNGENVLKQSIGAGDADANGFRNTQGRKYDLTPGTFSVSIDLYVPDDWASTDRRMAGFWGTMFDNSGDVASYPIIEFNSGTAGYESTTDDPTNAGSPSPRFRVWDSQSGWADMGLPTGFAYDTWHTLEMTLAGGQIIYTVGDLEVAVTAGDADYFGNIILQGYNTHADFSSGVSYDIYWDNFSSVVPEPASLALLGMGGLALVLRRRRANA</sequence>
<feature type="signal peptide" evidence="1">
    <location>
        <begin position="1"/>
        <end position="38"/>
    </location>
</feature>
<comment type="caution">
    <text evidence="3">The sequence shown here is derived from an EMBL/GenBank/DDBJ whole genome shotgun (WGS) entry which is preliminary data.</text>
</comment>
<evidence type="ECO:0000313" key="4">
    <source>
        <dbReference type="Proteomes" id="UP001575105"/>
    </source>
</evidence>
<evidence type="ECO:0000313" key="3">
    <source>
        <dbReference type="EMBL" id="MFA9477219.1"/>
    </source>
</evidence>
<name>A0ABV4U420_9BACT</name>
<dbReference type="EMBL" id="JBGUBD010000002">
    <property type="protein sequence ID" value="MFA9477219.1"/>
    <property type="molecule type" value="Genomic_DNA"/>
</dbReference>
<feature type="chain" id="PRO_5045925704" evidence="1">
    <location>
        <begin position="39"/>
        <end position="284"/>
    </location>
</feature>
<accession>A0ABV4U420</accession>
<gene>
    <name evidence="3" type="ORF">ACERK3_02810</name>
</gene>
<keyword evidence="1" id="KW-0732">Signal</keyword>
<dbReference type="Proteomes" id="UP001575105">
    <property type="component" value="Unassembled WGS sequence"/>
</dbReference>
<evidence type="ECO:0000259" key="2">
    <source>
        <dbReference type="Pfam" id="PF07589"/>
    </source>
</evidence>
<keyword evidence="4" id="KW-1185">Reference proteome</keyword>
<protein>
    <submittedName>
        <fullName evidence="3">PEP-CTERM sorting domain-containing protein</fullName>
    </submittedName>
</protein>
<reference evidence="3 4" key="1">
    <citation type="submission" date="2024-08" db="EMBL/GenBank/DDBJ databases">
        <title>Whole-genome sequencing of halo(alkali)philic microorganisms from hypersaline lakes.</title>
        <authorList>
            <person name="Sorokin D.Y."/>
            <person name="Merkel A.Y."/>
            <person name="Messina E."/>
            <person name="Yakimov M."/>
        </authorList>
    </citation>
    <scope>NUCLEOTIDE SEQUENCE [LARGE SCALE GENOMIC DNA]</scope>
    <source>
        <strain evidence="3 4">AB-hyl4</strain>
    </source>
</reference>